<dbReference type="KEGG" id="csy:CENSYa_0433"/>
<keyword evidence="1" id="KW-0472">Membrane</keyword>
<protein>
    <submittedName>
        <fullName evidence="2">Uncharacterized protein</fullName>
    </submittedName>
</protein>
<dbReference type="AlphaFoldDB" id="A0RUQ1"/>
<dbReference type="EnsemblBacteria" id="ABK77068">
    <property type="protein sequence ID" value="ABK77068"/>
    <property type="gene ID" value="CENSYa_0433"/>
</dbReference>
<evidence type="ECO:0000313" key="3">
    <source>
        <dbReference type="Proteomes" id="UP000000758"/>
    </source>
</evidence>
<dbReference type="STRING" id="414004.CENSYa_0433"/>
<keyword evidence="1" id="KW-1133">Transmembrane helix</keyword>
<sequence length="145" mass="15887">MAIEKYIAAASLGLFIMFVGEIITIFYYMQTAPGEFIIFVLEPDPKILQFISIGAAPAIIMAGVSFLLTRRYGSRLIGSLIIAGGAVMFGGMVVAHSMAGGIHPEYEGNFVPIITPLFMAVSVPIMVIGAMLLRRKQRRRKKEYV</sequence>
<gene>
    <name evidence="2" type="ordered locus">CENSYa_0433</name>
</gene>
<dbReference type="HOGENOM" id="CLU_147146_0_0_2"/>
<keyword evidence="1" id="KW-0812">Transmembrane</keyword>
<dbReference type="Proteomes" id="UP000000758">
    <property type="component" value="Chromosome"/>
</dbReference>
<name>A0RUQ1_CENSY</name>
<keyword evidence="3" id="KW-1185">Reference proteome</keyword>
<feature type="transmembrane region" description="Helical" evidence="1">
    <location>
        <begin position="76"/>
        <end position="98"/>
    </location>
</feature>
<proteinExistence type="predicted"/>
<dbReference type="EMBL" id="DP000238">
    <property type="protein sequence ID" value="ABK77068.1"/>
    <property type="molecule type" value="Genomic_DNA"/>
</dbReference>
<reference evidence="2 3" key="1">
    <citation type="journal article" date="2006" name="Proc. Natl. Acad. Sci. U.S.A.">
        <title>Genomic analysis of the uncultivated marine crenarchaeote Cenarchaeum symbiosum.</title>
        <authorList>
            <person name="Hallam S.J."/>
            <person name="Konstantinidis K.T."/>
            <person name="Putnam N."/>
            <person name="Schleper C."/>
            <person name="Watanabe Y."/>
            <person name="Sugahara J."/>
            <person name="Preston C."/>
            <person name="de la Torre J."/>
            <person name="Richardson P.M."/>
            <person name="DeLong E.F."/>
        </authorList>
    </citation>
    <scope>NUCLEOTIDE SEQUENCE [LARGE SCALE GENOMIC DNA]</scope>
    <source>
        <strain evidence="3">A</strain>
    </source>
</reference>
<feature type="transmembrane region" description="Helical" evidence="1">
    <location>
        <begin position="7"/>
        <end position="27"/>
    </location>
</feature>
<organism evidence="2 3">
    <name type="scientific">Cenarchaeum symbiosum (strain A)</name>
    <dbReference type="NCBI Taxonomy" id="414004"/>
    <lineage>
        <taxon>Archaea</taxon>
        <taxon>Nitrososphaerota</taxon>
        <taxon>Candidatus Cenarchaeales</taxon>
        <taxon>Candidatus Cenarchaeaceae</taxon>
        <taxon>Candidatus Cenarchaeum</taxon>
    </lineage>
</organism>
<feature type="transmembrane region" description="Helical" evidence="1">
    <location>
        <begin position="47"/>
        <end position="69"/>
    </location>
</feature>
<accession>A0RUQ1</accession>
<feature type="transmembrane region" description="Helical" evidence="1">
    <location>
        <begin position="110"/>
        <end position="133"/>
    </location>
</feature>
<evidence type="ECO:0000256" key="1">
    <source>
        <dbReference type="SAM" id="Phobius"/>
    </source>
</evidence>
<evidence type="ECO:0000313" key="2">
    <source>
        <dbReference type="EMBL" id="ABK77068.1"/>
    </source>
</evidence>